<keyword evidence="3 5" id="KW-0378">Hydrolase</keyword>
<dbReference type="PRINTS" id="PR00723">
    <property type="entry name" value="SUBTILISIN"/>
</dbReference>
<reference evidence="7" key="1">
    <citation type="journal article" date="2020" name="mSystems">
        <title>Genome- and Community-Level Interaction Insights into Carbon Utilization and Element Cycling Functions of Hydrothermarchaeota in Hydrothermal Sediment.</title>
        <authorList>
            <person name="Zhou Z."/>
            <person name="Liu Y."/>
            <person name="Xu W."/>
            <person name="Pan J."/>
            <person name="Luo Z.H."/>
            <person name="Li M."/>
        </authorList>
    </citation>
    <scope>NUCLEOTIDE SEQUENCE [LARGE SCALE GENOMIC DNA]</scope>
    <source>
        <strain evidence="7">SpSt-906</strain>
    </source>
</reference>
<protein>
    <submittedName>
        <fullName evidence="7">T9SS type A sorting domain-containing protein</fullName>
    </submittedName>
</protein>
<feature type="domain" description="Peptidase S8/S53" evidence="6">
    <location>
        <begin position="159"/>
        <end position="430"/>
    </location>
</feature>
<evidence type="ECO:0000256" key="3">
    <source>
        <dbReference type="ARBA" id="ARBA00022801"/>
    </source>
</evidence>
<sequence>MKRCFELILFFFLFSSGKEIFFPGEIIVQFSPEVRKLLLRDKNNFLSTEEGIVLTGIPEVDQANRLYSVISSQPACRKITPLIEKYNLDLIYLFIFQEKKIDVEKVAEFYKRLPGIKDALPNYGLPVDRIPNDPLFGNQWHLPKMMCPEAWDFTIGDTTVSLAVIDQGVDYGHQDLSGSFWINRAEDLNNNGRFDTFPPPEGDLDGVDQDGNGYPDDVIGFDMMDGDPNPMPDPGSDHGTICHGIACARTDNGIGVASVGWQIRGMNLRCGTGGYIYIYPAISGIIYAAQNGAFAISNSWGGSSYIPQVNSAIQFAWESGCVISASAGNEYSGGAPRYPACYDNVIATAASDRNDWHSVWGGGQQSNYADWVDVSAPGSGVLTTTNNNGYGAYDGTSMSSPCVAGQAALMKAAFPQMTNEECTTRIFLTCDPMPDTLYAQGLLGHGRINVGKAILSQVWSNLNVVDLRINDRGGNNNGVPEPGEICALIVTLENANGWQNATNITATLHTAHPNMEIIKNSARFPDIPAGGRGDCSQDSFVFRLQASAPPQRVKFIMTKSSTPRSLYLTDSIKVTCGFPRIILIDDDAGQNYERWYKAACDSLSLLYKIHEVSSQGVPLPETLNRYPVVIWWTGLDSVTSLTSQEQQVLQNYLDNGGKLFISGSNIGQDIGSEPFYANYLKAQYLQNSSGVIYIYGVPGDPIGVGDSIVVGGSGGANNGRTNDCINPVGGAVATHYYRGLPSTYAGIRYDGGYKLVYFAFPFEAVNHTTRYVQKPELLRRILLYFGEQLPYGLEEKKEFGARSSSPSLRIQPNPFKKGGRVSFHLPFPHNLTLQLYTHTGQKIKTLYSGFSQGGSVLLPSDLGSGIYFLELETAFLKERIKLIKIN</sequence>
<keyword evidence="4 5" id="KW-0720">Serine protease</keyword>
<feature type="active site" description="Charge relay system" evidence="5">
    <location>
        <position position="397"/>
    </location>
</feature>
<dbReference type="InterPro" id="IPR050131">
    <property type="entry name" value="Peptidase_S8_subtilisin-like"/>
</dbReference>
<dbReference type="InterPro" id="IPR023828">
    <property type="entry name" value="Peptidase_S8_Ser-AS"/>
</dbReference>
<feature type="active site" description="Charge relay system" evidence="5">
    <location>
        <position position="238"/>
    </location>
</feature>
<dbReference type="PANTHER" id="PTHR43806:SF11">
    <property type="entry name" value="CEREVISIN-RELATED"/>
    <property type="match status" value="1"/>
</dbReference>
<gene>
    <name evidence="7" type="ORF">ENX07_03150</name>
</gene>
<accession>A0A7C3YPM2</accession>
<dbReference type="InterPro" id="IPR015500">
    <property type="entry name" value="Peptidase_S8_subtilisin-rel"/>
</dbReference>
<evidence type="ECO:0000256" key="4">
    <source>
        <dbReference type="ARBA" id="ARBA00022825"/>
    </source>
</evidence>
<dbReference type="PROSITE" id="PS00138">
    <property type="entry name" value="SUBTILASE_SER"/>
    <property type="match status" value="1"/>
</dbReference>
<comment type="similarity">
    <text evidence="1 5">Belongs to the peptidase S8 family.</text>
</comment>
<dbReference type="InterPro" id="IPR036852">
    <property type="entry name" value="Peptidase_S8/S53_dom_sf"/>
</dbReference>
<dbReference type="PROSITE" id="PS51892">
    <property type="entry name" value="SUBTILASE"/>
    <property type="match status" value="1"/>
</dbReference>
<dbReference type="EMBL" id="DTMQ01000018">
    <property type="protein sequence ID" value="HGE99051.1"/>
    <property type="molecule type" value="Genomic_DNA"/>
</dbReference>
<name>A0A7C3YPM2_UNCW3</name>
<feature type="active site" description="Charge relay system" evidence="5">
    <location>
        <position position="166"/>
    </location>
</feature>
<dbReference type="InterPro" id="IPR000209">
    <property type="entry name" value="Peptidase_S8/S53_dom"/>
</dbReference>
<organism evidence="7">
    <name type="scientific">candidate division WOR-3 bacterium</name>
    <dbReference type="NCBI Taxonomy" id="2052148"/>
    <lineage>
        <taxon>Bacteria</taxon>
        <taxon>Bacteria division WOR-3</taxon>
    </lineage>
</organism>
<evidence type="ECO:0000313" key="7">
    <source>
        <dbReference type="EMBL" id="HGE99051.1"/>
    </source>
</evidence>
<dbReference type="NCBIfam" id="TIGR04183">
    <property type="entry name" value="Por_Secre_tail"/>
    <property type="match status" value="1"/>
</dbReference>
<dbReference type="InterPro" id="IPR026444">
    <property type="entry name" value="Secre_tail"/>
</dbReference>
<dbReference type="Gene3D" id="3.40.50.200">
    <property type="entry name" value="Peptidase S8/S53 domain"/>
    <property type="match status" value="1"/>
</dbReference>
<dbReference type="GO" id="GO:0004252">
    <property type="term" value="F:serine-type endopeptidase activity"/>
    <property type="evidence" value="ECO:0007669"/>
    <property type="project" value="UniProtKB-UniRule"/>
</dbReference>
<dbReference type="Pfam" id="PF00082">
    <property type="entry name" value="Peptidase_S8"/>
    <property type="match status" value="1"/>
</dbReference>
<dbReference type="GO" id="GO:0006508">
    <property type="term" value="P:proteolysis"/>
    <property type="evidence" value="ECO:0007669"/>
    <property type="project" value="UniProtKB-KW"/>
</dbReference>
<dbReference type="SUPFAM" id="SSF52743">
    <property type="entry name" value="Subtilisin-like"/>
    <property type="match status" value="1"/>
</dbReference>
<dbReference type="AlphaFoldDB" id="A0A7C3YPM2"/>
<keyword evidence="2 5" id="KW-0645">Protease</keyword>
<evidence type="ECO:0000256" key="5">
    <source>
        <dbReference type="PROSITE-ProRule" id="PRU01240"/>
    </source>
</evidence>
<evidence type="ECO:0000256" key="2">
    <source>
        <dbReference type="ARBA" id="ARBA00022670"/>
    </source>
</evidence>
<dbReference type="PANTHER" id="PTHR43806">
    <property type="entry name" value="PEPTIDASE S8"/>
    <property type="match status" value="1"/>
</dbReference>
<proteinExistence type="inferred from homology"/>
<evidence type="ECO:0000259" key="6">
    <source>
        <dbReference type="Pfam" id="PF00082"/>
    </source>
</evidence>
<evidence type="ECO:0000256" key="1">
    <source>
        <dbReference type="ARBA" id="ARBA00011073"/>
    </source>
</evidence>
<comment type="caution">
    <text evidence="7">The sequence shown here is derived from an EMBL/GenBank/DDBJ whole genome shotgun (WGS) entry which is preliminary data.</text>
</comment>